<dbReference type="PANTHER" id="PTHR32071">
    <property type="entry name" value="TRANSCRIPTIONAL REGULATORY PROTEIN"/>
    <property type="match status" value="1"/>
</dbReference>
<dbReference type="EMBL" id="JAHBCL010000008">
    <property type="protein sequence ID" value="MBS7526207.1"/>
    <property type="molecule type" value="Genomic_DNA"/>
</dbReference>
<accession>A0ABS5PMW4</accession>
<evidence type="ECO:0000259" key="5">
    <source>
        <dbReference type="PROSITE" id="PS50045"/>
    </source>
</evidence>
<dbReference type="InterPro" id="IPR009057">
    <property type="entry name" value="Homeodomain-like_sf"/>
</dbReference>
<dbReference type="InterPro" id="IPR002197">
    <property type="entry name" value="HTH_Fis"/>
</dbReference>
<dbReference type="InterPro" id="IPR002078">
    <property type="entry name" value="Sigma_54_int"/>
</dbReference>
<dbReference type="Gene3D" id="3.40.50.300">
    <property type="entry name" value="P-loop containing nucleotide triphosphate hydrolases"/>
    <property type="match status" value="1"/>
</dbReference>
<dbReference type="Gene3D" id="1.10.8.60">
    <property type="match status" value="1"/>
</dbReference>
<dbReference type="PRINTS" id="PR01590">
    <property type="entry name" value="HTHFIS"/>
</dbReference>
<feature type="domain" description="Sigma-54 factor interaction" evidence="5">
    <location>
        <begin position="101"/>
        <end position="331"/>
    </location>
</feature>
<dbReference type="SUPFAM" id="SSF46689">
    <property type="entry name" value="Homeodomain-like"/>
    <property type="match status" value="1"/>
</dbReference>
<organism evidence="6 7">
    <name type="scientific">Fusibacter paucivorans</name>
    <dbReference type="NCBI Taxonomy" id="76009"/>
    <lineage>
        <taxon>Bacteria</taxon>
        <taxon>Bacillati</taxon>
        <taxon>Bacillota</taxon>
        <taxon>Clostridia</taxon>
        <taxon>Eubacteriales</taxon>
        <taxon>Eubacteriales Family XII. Incertae Sedis</taxon>
        <taxon>Fusibacter</taxon>
    </lineage>
</organism>
<keyword evidence="4" id="KW-0804">Transcription</keyword>
<dbReference type="InterPro" id="IPR003593">
    <property type="entry name" value="AAA+_ATPase"/>
</dbReference>
<gene>
    <name evidence="6" type="ORF">KHM83_05925</name>
</gene>
<dbReference type="Gene3D" id="1.10.10.60">
    <property type="entry name" value="Homeodomain-like"/>
    <property type="match status" value="1"/>
</dbReference>
<evidence type="ECO:0000313" key="6">
    <source>
        <dbReference type="EMBL" id="MBS7526207.1"/>
    </source>
</evidence>
<dbReference type="RefSeq" id="WP_213235990.1">
    <property type="nucleotide sequence ID" value="NZ_JAHBCL010000008.1"/>
</dbReference>
<dbReference type="InterPro" id="IPR058031">
    <property type="entry name" value="AAA_lid_NorR"/>
</dbReference>
<evidence type="ECO:0000313" key="7">
    <source>
        <dbReference type="Proteomes" id="UP000746471"/>
    </source>
</evidence>
<dbReference type="Proteomes" id="UP000746471">
    <property type="component" value="Unassembled WGS sequence"/>
</dbReference>
<dbReference type="PANTHER" id="PTHR32071:SF121">
    <property type="entry name" value="SIGMA L-DEPENDENT TRANSCRIPTIONAL REGULATOR YQIR-RELATED"/>
    <property type="match status" value="1"/>
</dbReference>
<dbReference type="PROSITE" id="PS00675">
    <property type="entry name" value="SIGMA54_INTERACT_1"/>
    <property type="match status" value="1"/>
</dbReference>
<dbReference type="PROSITE" id="PS50045">
    <property type="entry name" value="SIGMA54_INTERACT_4"/>
    <property type="match status" value="1"/>
</dbReference>
<evidence type="ECO:0000256" key="3">
    <source>
        <dbReference type="ARBA" id="ARBA00023015"/>
    </source>
</evidence>
<protein>
    <submittedName>
        <fullName evidence="6">Sigma 54-interacting transcriptional regulator</fullName>
    </submittedName>
</protein>
<dbReference type="InterPro" id="IPR027417">
    <property type="entry name" value="P-loop_NTPase"/>
</dbReference>
<keyword evidence="3" id="KW-0805">Transcription regulation</keyword>
<evidence type="ECO:0000256" key="4">
    <source>
        <dbReference type="ARBA" id="ARBA00023163"/>
    </source>
</evidence>
<dbReference type="Pfam" id="PF25601">
    <property type="entry name" value="AAA_lid_14"/>
    <property type="match status" value="1"/>
</dbReference>
<comment type="caution">
    <text evidence="6">The sequence shown here is derived from an EMBL/GenBank/DDBJ whole genome shotgun (WGS) entry which is preliminary data.</text>
</comment>
<proteinExistence type="predicted"/>
<evidence type="ECO:0000256" key="2">
    <source>
        <dbReference type="ARBA" id="ARBA00022840"/>
    </source>
</evidence>
<dbReference type="Pfam" id="PF02954">
    <property type="entry name" value="HTH_8"/>
    <property type="match status" value="1"/>
</dbReference>
<dbReference type="SMART" id="SM00382">
    <property type="entry name" value="AAA"/>
    <property type="match status" value="1"/>
</dbReference>
<keyword evidence="7" id="KW-1185">Reference proteome</keyword>
<name>A0ABS5PMW4_9FIRM</name>
<keyword evidence="1" id="KW-0547">Nucleotide-binding</keyword>
<sequence length="413" mass="46699">MHTLKSLIDQIRPVLDGMSFAIKIESNHQKTVYTNNAFEIMQRRSGSDVVADTSNIIINDQSLGCITVFHDVSDVARLKRELDKLDQKLRKIQAKYTFKDFVGNSPALQHTKKIAQGAAKTTATILIRGESGTGKEIFANAIHNASMRRHEKFIKVNCASIPEALMESELFGYSEGAFTGALKRGRKGLFQEAHRGTLFLDEIGDISANMQVKLLRVLQEKEVMRVGSAETEPVDVRIISATNKPLETMVENGLFREDLYYRLNVIPIHLPPLRERPEDIEPLLLYLLNQYNDLYAKKVKIIAPAAIEYLQKQSWRGNVRELENVLTRALIRLPEETTILEKRYLVQTSQALVTYPSIVTGTVPTKLSDAIENVERQCISSALARHRGDKNRAAHDLDIPLRTLYYKCKKLGI</sequence>
<dbReference type="CDD" id="cd00009">
    <property type="entry name" value="AAA"/>
    <property type="match status" value="1"/>
</dbReference>
<dbReference type="InterPro" id="IPR025662">
    <property type="entry name" value="Sigma_54_int_dom_ATP-bd_1"/>
</dbReference>
<dbReference type="Pfam" id="PF00158">
    <property type="entry name" value="Sigma54_activat"/>
    <property type="match status" value="1"/>
</dbReference>
<dbReference type="SUPFAM" id="SSF52540">
    <property type="entry name" value="P-loop containing nucleoside triphosphate hydrolases"/>
    <property type="match status" value="1"/>
</dbReference>
<reference evidence="6 7" key="1">
    <citation type="submission" date="2021-05" db="EMBL/GenBank/DDBJ databases">
        <title>Fusibacter ferrireducens sp. nov., an anaerobic, sulfur- and Fe-reducing bacterium isolated from the mangrove sediment.</title>
        <authorList>
            <person name="Qiu D."/>
        </authorList>
    </citation>
    <scope>NUCLEOTIDE SEQUENCE [LARGE SCALE GENOMIC DNA]</scope>
    <source>
        <strain evidence="6 7">DSM 12116</strain>
    </source>
</reference>
<evidence type="ECO:0000256" key="1">
    <source>
        <dbReference type="ARBA" id="ARBA00022741"/>
    </source>
</evidence>
<keyword evidence="2" id="KW-0067">ATP-binding</keyword>